<keyword evidence="2" id="KW-1185">Reference proteome</keyword>
<proteinExistence type="predicted"/>
<dbReference type="InterPro" id="IPR035923">
    <property type="entry name" value="TT1751-like_sf"/>
</dbReference>
<dbReference type="Gene3D" id="3.30.310.70">
    <property type="entry name" value="TT1751-like domain"/>
    <property type="match status" value="1"/>
</dbReference>
<evidence type="ECO:0000313" key="1">
    <source>
        <dbReference type="EMBL" id="UTJ06989.1"/>
    </source>
</evidence>
<evidence type="ECO:0000313" key="2">
    <source>
        <dbReference type="Proteomes" id="UP001060012"/>
    </source>
</evidence>
<dbReference type="RefSeq" id="WP_254577168.1">
    <property type="nucleotide sequence ID" value="NZ_CP100595.1"/>
</dbReference>
<gene>
    <name evidence="1" type="ORF">NJU99_02535</name>
</gene>
<name>A0ABY5E4A3_9BACT</name>
<organism evidence="1 2">
    <name type="scientific">Arcobacter roscoffensis</name>
    <dbReference type="NCBI Taxonomy" id="2961520"/>
    <lineage>
        <taxon>Bacteria</taxon>
        <taxon>Pseudomonadati</taxon>
        <taxon>Campylobacterota</taxon>
        <taxon>Epsilonproteobacteria</taxon>
        <taxon>Campylobacterales</taxon>
        <taxon>Arcobacteraceae</taxon>
        <taxon>Arcobacter</taxon>
    </lineage>
</organism>
<protein>
    <submittedName>
        <fullName evidence="1">DUF302 domain-containing protein</fullName>
    </submittedName>
</protein>
<sequence>MKKLILFCFMVCTLSANYKIIENENLFSVKVESESFQEVLVNLKDEISFQGFIIVHELNLAKSTSNVAKALKQKAVLTNGINLLMCKSSFTLKMIQENPSNITYCPLGISIYEVKNEVFISYKKYHKLNFDDKIFKEVNEKLKNLILKSLD</sequence>
<dbReference type="EMBL" id="CP100595">
    <property type="protein sequence ID" value="UTJ06989.1"/>
    <property type="molecule type" value="Genomic_DNA"/>
</dbReference>
<dbReference type="SUPFAM" id="SSF103247">
    <property type="entry name" value="TT1751-like"/>
    <property type="match status" value="1"/>
</dbReference>
<dbReference type="Proteomes" id="UP001060012">
    <property type="component" value="Chromosome"/>
</dbReference>
<reference evidence="1" key="1">
    <citation type="submission" date="2022-07" db="EMBL/GenBank/DDBJ databases">
        <title>Arcobacter roscoffensis sp. nov., a marine bacterium isolated from coastal seawater collected from Roscoff, France.</title>
        <authorList>
            <person name="Pascual J."/>
            <person name="Lepeaux C."/>
            <person name="Methner A."/>
            <person name="Overmann J."/>
        </authorList>
    </citation>
    <scope>NUCLEOTIDE SEQUENCE</scope>
    <source>
        <strain evidence="1">ARW1-2F2</strain>
    </source>
</reference>
<accession>A0ABY5E4A3</accession>